<dbReference type="Gene3D" id="2.130.10.10">
    <property type="entry name" value="YVTN repeat-like/Quinoprotein amine dehydrogenase"/>
    <property type="match status" value="2"/>
</dbReference>
<protein>
    <recommendedName>
        <fullName evidence="3">F-box domain-containing protein</fullName>
    </recommendedName>
</protein>
<evidence type="ECO:0000256" key="2">
    <source>
        <dbReference type="SAM" id="MobiDB-lite"/>
    </source>
</evidence>
<dbReference type="PANTHER" id="PTHR20995">
    <property type="entry name" value="F-BOX/WD REPEAT-CONTAINING PROTEIN 5"/>
    <property type="match status" value="1"/>
</dbReference>
<dbReference type="PANTHER" id="PTHR20995:SF17">
    <property type="entry name" value="F-BOX_WD REPEAT-CONTAINING PROTEIN 5"/>
    <property type="match status" value="1"/>
</dbReference>
<evidence type="ECO:0000313" key="4">
    <source>
        <dbReference type="EnsemblMetazoa" id="G11644.1:cds"/>
    </source>
</evidence>
<dbReference type="Pfam" id="PF00400">
    <property type="entry name" value="WD40"/>
    <property type="match status" value="3"/>
</dbReference>
<feature type="repeat" description="WD" evidence="1">
    <location>
        <begin position="82"/>
        <end position="115"/>
    </location>
</feature>
<dbReference type="GO" id="GO:0019005">
    <property type="term" value="C:SCF ubiquitin ligase complex"/>
    <property type="evidence" value="ECO:0007669"/>
    <property type="project" value="InterPro"/>
</dbReference>
<dbReference type="InterPro" id="IPR015943">
    <property type="entry name" value="WD40/YVTN_repeat-like_dom_sf"/>
</dbReference>
<evidence type="ECO:0000256" key="1">
    <source>
        <dbReference type="PROSITE-ProRule" id="PRU00221"/>
    </source>
</evidence>
<feature type="domain" description="F-box" evidence="3">
    <location>
        <begin position="1"/>
        <end position="45"/>
    </location>
</feature>
<dbReference type="SUPFAM" id="SSF50978">
    <property type="entry name" value="WD40 repeat-like"/>
    <property type="match status" value="1"/>
</dbReference>
<dbReference type="InterPro" id="IPR042508">
    <property type="entry name" value="FBXW5"/>
</dbReference>
<dbReference type="GO" id="GO:0080008">
    <property type="term" value="C:Cul4-RING E3 ubiquitin ligase complex"/>
    <property type="evidence" value="ECO:0007669"/>
    <property type="project" value="InterPro"/>
</dbReference>
<dbReference type="PROSITE" id="PS50294">
    <property type="entry name" value="WD_REPEATS_REGION"/>
    <property type="match status" value="1"/>
</dbReference>
<dbReference type="InterPro" id="IPR036047">
    <property type="entry name" value="F-box-like_dom_sf"/>
</dbReference>
<keyword evidence="5" id="KW-1185">Reference proteome</keyword>
<evidence type="ECO:0000259" key="3">
    <source>
        <dbReference type="PROSITE" id="PS50181"/>
    </source>
</evidence>
<dbReference type="InterPro" id="IPR001680">
    <property type="entry name" value="WD40_rpt"/>
</dbReference>
<proteinExistence type="predicted"/>
<dbReference type="InterPro" id="IPR036322">
    <property type="entry name" value="WD40_repeat_dom_sf"/>
</dbReference>
<dbReference type="PROSITE" id="PS50082">
    <property type="entry name" value="WD_REPEATS_2"/>
    <property type="match status" value="1"/>
</dbReference>
<dbReference type="InterPro" id="IPR001810">
    <property type="entry name" value="F-box_dom"/>
</dbReference>
<keyword evidence="1" id="KW-0853">WD repeat</keyword>
<dbReference type="Proteomes" id="UP000005408">
    <property type="component" value="Unassembled WGS sequence"/>
</dbReference>
<feature type="compositionally biased region" description="Polar residues" evidence="2">
    <location>
        <begin position="307"/>
        <end position="333"/>
    </location>
</feature>
<dbReference type="GO" id="GO:0016567">
    <property type="term" value="P:protein ubiquitination"/>
    <property type="evidence" value="ECO:0007669"/>
    <property type="project" value="InterPro"/>
</dbReference>
<sequence length="516" mass="59214">MWQEAPELVLKNIFSYLEASDLRAVFLTCRLWHRIATEDVIWKQLVQRLWKIKGSLPPGKISWRNEYQRLTHETPTHLSETLLEHSDEVLDVSFSHDGKLFCTTSKDATVKVWELGYPTKIKHNAKMLLLQGWNMTQFSIFNKSDTYLCVCGVQFEGNVEMYFPSTSGRAAVFRLNDFKLIQTMKMEPPQLFADWYDDTTVLSGYVEENQQTILHIKAFKVVEKEPFDLHEPDCGQIVYSFETNHHHTMNLLVADLPSCQHQSHDQSVHDATDLHQRIHARNAKLQTNSKKLPSRAKFLKTASSRITRNSVGTSDRSNQGQLGRSSRGTQNASELPGASVLDKPTCRPLFDKYYISGVKLSPDQRELYFNYRIYHAEELDEEGYPVIDPDITIDKFNLVTKSHTKNLLRGHKASSSYPAWYICLDISQDYIVSGSEDGRAFLWDRNYLCFLGHLPHSENPEIVINGTAFCPTDSECVVTGGDDGVIHIWRSKRRLIELKRLQDLVPMDTNCTSCFP</sequence>
<dbReference type="AlphaFoldDB" id="A0A8W8HZ10"/>
<reference evidence="4" key="1">
    <citation type="submission" date="2022-08" db="UniProtKB">
        <authorList>
            <consortium name="EnsemblMetazoa"/>
        </authorList>
    </citation>
    <scope>IDENTIFICATION</scope>
    <source>
        <strain evidence="4">05x7-T-G4-1.051#20</strain>
    </source>
</reference>
<dbReference type="SUPFAM" id="SSF81383">
    <property type="entry name" value="F-box domain"/>
    <property type="match status" value="1"/>
</dbReference>
<accession>A0A8W8HZ10</accession>
<organism evidence="4 5">
    <name type="scientific">Magallana gigas</name>
    <name type="common">Pacific oyster</name>
    <name type="synonym">Crassostrea gigas</name>
    <dbReference type="NCBI Taxonomy" id="29159"/>
    <lineage>
        <taxon>Eukaryota</taxon>
        <taxon>Metazoa</taxon>
        <taxon>Spiralia</taxon>
        <taxon>Lophotrochozoa</taxon>
        <taxon>Mollusca</taxon>
        <taxon>Bivalvia</taxon>
        <taxon>Autobranchia</taxon>
        <taxon>Pteriomorphia</taxon>
        <taxon>Ostreida</taxon>
        <taxon>Ostreoidea</taxon>
        <taxon>Ostreidae</taxon>
        <taxon>Magallana</taxon>
    </lineage>
</organism>
<dbReference type="Gene3D" id="1.20.1280.50">
    <property type="match status" value="1"/>
</dbReference>
<dbReference type="Pfam" id="PF12937">
    <property type="entry name" value="F-box-like"/>
    <property type="match status" value="1"/>
</dbReference>
<dbReference type="PROSITE" id="PS50181">
    <property type="entry name" value="FBOX"/>
    <property type="match status" value="1"/>
</dbReference>
<feature type="region of interest" description="Disordered" evidence="2">
    <location>
        <begin position="307"/>
        <end position="340"/>
    </location>
</feature>
<evidence type="ECO:0000313" key="5">
    <source>
        <dbReference type="Proteomes" id="UP000005408"/>
    </source>
</evidence>
<dbReference type="SMART" id="SM00320">
    <property type="entry name" value="WD40"/>
    <property type="match status" value="3"/>
</dbReference>
<name>A0A8W8HZ10_MAGGI</name>
<dbReference type="EnsemblMetazoa" id="G11644.1">
    <property type="protein sequence ID" value="G11644.1:cds"/>
    <property type="gene ID" value="G11644"/>
</dbReference>